<gene>
    <name evidence="1" type="ORF">L1987_34847</name>
</gene>
<dbReference type="Proteomes" id="UP001056120">
    <property type="component" value="Linkage Group LG11"/>
</dbReference>
<evidence type="ECO:0000313" key="1">
    <source>
        <dbReference type="EMBL" id="KAI3799548.1"/>
    </source>
</evidence>
<protein>
    <submittedName>
        <fullName evidence="1">Uncharacterized protein</fullName>
    </submittedName>
</protein>
<evidence type="ECO:0000313" key="2">
    <source>
        <dbReference type="Proteomes" id="UP001056120"/>
    </source>
</evidence>
<keyword evidence="2" id="KW-1185">Reference proteome</keyword>
<reference evidence="1 2" key="2">
    <citation type="journal article" date="2022" name="Mol. Ecol. Resour.">
        <title>The genomes of chicory, endive, great burdock and yacon provide insights into Asteraceae paleo-polyploidization history and plant inulin production.</title>
        <authorList>
            <person name="Fan W."/>
            <person name="Wang S."/>
            <person name="Wang H."/>
            <person name="Wang A."/>
            <person name="Jiang F."/>
            <person name="Liu H."/>
            <person name="Zhao H."/>
            <person name="Xu D."/>
            <person name="Zhang Y."/>
        </authorList>
    </citation>
    <scope>NUCLEOTIDE SEQUENCE [LARGE SCALE GENOMIC DNA]</scope>
    <source>
        <strain evidence="2">cv. Yunnan</strain>
        <tissue evidence="1">Leaves</tissue>
    </source>
</reference>
<sequence>MSVFVCLSVFFFLAGKHLEFLIFQYFDEAYKMLYVLFEQMFIYSNNVTHHRIYLIEEQETKVRNMR</sequence>
<organism evidence="1 2">
    <name type="scientific">Smallanthus sonchifolius</name>
    <dbReference type="NCBI Taxonomy" id="185202"/>
    <lineage>
        <taxon>Eukaryota</taxon>
        <taxon>Viridiplantae</taxon>
        <taxon>Streptophyta</taxon>
        <taxon>Embryophyta</taxon>
        <taxon>Tracheophyta</taxon>
        <taxon>Spermatophyta</taxon>
        <taxon>Magnoliopsida</taxon>
        <taxon>eudicotyledons</taxon>
        <taxon>Gunneridae</taxon>
        <taxon>Pentapetalae</taxon>
        <taxon>asterids</taxon>
        <taxon>campanulids</taxon>
        <taxon>Asterales</taxon>
        <taxon>Asteraceae</taxon>
        <taxon>Asteroideae</taxon>
        <taxon>Heliantheae alliance</taxon>
        <taxon>Millerieae</taxon>
        <taxon>Smallanthus</taxon>
    </lineage>
</organism>
<proteinExistence type="predicted"/>
<accession>A0ACB9HW65</accession>
<name>A0ACB9HW65_9ASTR</name>
<reference evidence="2" key="1">
    <citation type="journal article" date="2022" name="Mol. Ecol. Resour.">
        <title>The genomes of chicory, endive, great burdock and yacon provide insights into Asteraceae palaeo-polyploidization history and plant inulin production.</title>
        <authorList>
            <person name="Fan W."/>
            <person name="Wang S."/>
            <person name="Wang H."/>
            <person name="Wang A."/>
            <person name="Jiang F."/>
            <person name="Liu H."/>
            <person name="Zhao H."/>
            <person name="Xu D."/>
            <person name="Zhang Y."/>
        </authorList>
    </citation>
    <scope>NUCLEOTIDE SEQUENCE [LARGE SCALE GENOMIC DNA]</scope>
    <source>
        <strain evidence="2">cv. Yunnan</strain>
    </source>
</reference>
<dbReference type="EMBL" id="CM042028">
    <property type="protein sequence ID" value="KAI3799548.1"/>
    <property type="molecule type" value="Genomic_DNA"/>
</dbReference>
<comment type="caution">
    <text evidence="1">The sequence shown here is derived from an EMBL/GenBank/DDBJ whole genome shotgun (WGS) entry which is preliminary data.</text>
</comment>